<keyword evidence="1" id="KW-0614">Plasmid</keyword>
<geneLocation type="plasmid" evidence="1">
    <name>pSM51_Rh08</name>
</geneLocation>
<gene>
    <name evidence="1" type="ORF">ELH03_33570</name>
</gene>
<evidence type="ECO:0000313" key="2">
    <source>
        <dbReference type="Proteomes" id="UP000291302"/>
    </source>
</evidence>
<reference evidence="1 2" key="1">
    <citation type="submission" date="2019-02" db="EMBL/GenBank/DDBJ databases">
        <title>The genomic architecture of introgression among sibling species of bacteria.</title>
        <authorList>
            <person name="Cavassim M.I.A."/>
            <person name="Moeskjaer S."/>
            <person name="Moslemi C."/>
            <person name="Fields B."/>
            <person name="Bachmann A."/>
            <person name="Vilhjalmsson B."/>
            <person name="Schierup M.H."/>
            <person name="Young J.P.W."/>
            <person name="Andersen S.U."/>
        </authorList>
    </citation>
    <scope>NUCLEOTIDE SEQUENCE [LARGE SCALE GENOMIC DNA]</scope>
    <source>
        <strain evidence="1 2">SM51</strain>
        <plasmid evidence="1">pSM51_Rh08</plasmid>
    </source>
</reference>
<dbReference type="InterPro" id="IPR017042">
    <property type="entry name" value="UCP036055"/>
</dbReference>
<comment type="caution">
    <text evidence="1">The sequence shown here is derived from an EMBL/GenBank/DDBJ whole genome shotgun (WGS) entry which is preliminary data.</text>
</comment>
<dbReference type="Proteomes" id="UP000291302">
    <property type="component" value="Unassembled WGS sequence"/>
</dbReference>
<evidence type="ECO:0000313" key="1">
    <source>
        <dbReference type="EMBL" id="TBE59089.1"/>
    </source>
</evidence>
<keyword evidence="2" id="KW-1185">Reference proteome</keyword>
<organism evidence="1 2">
    <name type="scientific">Rhizobium beringeri</name>
    <dbReference type="NCBI Taxonomy" id="3019934"/>
    <lineage>
        <taxon>Bacteria</taxon>
        <taxon>Pseudomonadati</taxon>
        <taxon>Pseudomonadota</taxon>
        <taxon>Alphaproteobacteria</taxon>
        <taxon>Hyphomicrobiales</taxon>
        <taxon>Rhizobiaceae</taxon>
        <taxon>Rhizobium/Agrobacterium group</taxon>
        <taxon>Rhizobium</taxon>
    </lineage>
</organism>
<protein>
    <submittedName>
        <fullName evidence="1">Uncharacterized protein</fullName>
    </submittedName>
</protein>
<proteinExistence type="predicted"/>
<sequence>MTSPHGSIVVWSDRTHRPPERHRKKLAAWEERNSKGRLIRKQGKRGIGNVGLSPDFTLHEGDFGAKGVITIRIHRTFSLDTNLTFKVIERPQLGHIRVVDLACENAELVHLAANRQAAEEWLTQHGYPNAVLEEVTADEVAAAHVEGRVAA</sequence>
<dbReference type="PIRSF" id="PIRSF036055">
    <property type="entry name" value="UCP036055"/>
    <property type="match status" value="1"/>
</dbReference>
<name>A0ABY1XJ56_9HYPH</name>
<dbReference type="EMBL" id="SILG01000005">
    <property type="protein sequence ID" value="TBE59089.1"/>
    <property type="molecule type" value="Genomic_DNA"/>
</dbReference>
<accession>A0ABY1XJ56</accession>